<dbReference type="FunFam" id="3.40.309.10:FF:000004">
    <property type="entry name" value="Succinate-semialdehyde dehydrogenase I"/>
    <property type="match status" value="1"/>
</dbReference>
<dbReference type="OrthoDB" id="310895at2759"/>
<proteinExistence type="inferred from homology"/>
<dbReference type="AlphaFoldDB" id="A0A9N9VTG4"/>
<evidence type="ECO:0000256" key="1">
    <source>
        <dbReference type="ARBA" id="ARBA00005176"/>
    </source>
</evidence>
<dbReference type="GO" id="GO:0004777">
    <property type="term" value="F:succinate-semialdehyde dehydrogenase (NAD+) activity"/>
    <property type="evidence" value="ECO:0007669"/>
    <property type="project" value="TreeGrafter"/>
</dbReference>
<dbReference type="PANTHER" id="PTHR43353">
    <property type="entry name" value="SUCCINATE-SEMIALDEHYDE DEHYDROGENASE, MITOCHONDRIAL"/>
    <property type="match status" value="1"/>
</dbReference>
<keyword evidence="6" id="KW-1185">Reference proteome</keyword>
<protein>
    <recommendedName>
        <fullName evidence="4">Aldehyde dehydrogenase domain-containing protein</fullName>
    </recommendedName>
</protein>
<dbReference type="InterPro" id="IPR016163">
    <property type="entry name" value="Ald_DH_C"/>
</dbReference>
<comment type="pathway">
    <text evidence="1">Amino-acid degradation; 4-aminobutanoate degradation.</text>
</comment>
<feature type="domain" description="Aldehyde dehydrogenase" evidence="4">
    <location>
        <begin position="2"/>
        <end position="202"/>
    </location>
</feature>
<sequence length="303" mass="32898">MAARFRGSGQTCVSPNRVYVQKGIHDVFVQKLQQAVDTQLVKGDPLSTGTTIGPLINVRAVEKVERLVSDARSQGATVVTGGTRSSGDPENYYPPTIFQGMTHSMQASKEGLFGPVVAIYPFENQQDLLRMANNAEVGLGAYVYTNTLNQAWRTAELLQTGMVGVNTGVISDPVAPFRGVKHSGFGREGGRIGIDEFQILKTSRHFRMSKLKVGDNFDSTTDQGPQNSMMHIESGKQEGATVHLGGRVSKTGQSGGYYIEPTIFTNVKPGMKIMKEEIFGPVVAISKFSSEEEVLELANDTVY</sequence>
<name>A0A9N9VTG4_9HYPO</name>
<evidence type="ECO:0000313" key="6">
    <source>
        <dbReference type="Proteomes" id="UP000696573"/>
    </source>
</evidence>
<comment type="caution">
    <text evidence="5">The sequence shown here is derived from an EMBL/GenBank/DDBJ whole genome shotgun (WGS) entry which is preliminary data.</text>
</comment>
<dbReference type="Proteomes" id="UP000696573">
    <property type="component" value="Unassembled WGS sequence"/>
</dbReference>
<feature type="domain" description="Aldehyde dehydrogenase" evidence="4">
    <location>
        <begin position="207"/>
        <end position="303"/>
    </location>
</feature>
<dbReference type="GO" id="GO:0009450">
    <property type="term" value="P:gamma-aminobutyric acid catabolic process"/>
    <property type="evidence" value="ECO:0007669"/>
    <property type="project" value="TreeGrafter"/>
</dbReference>
<dbReference type="InterPro" id="IPR016161">
    <property type="entry name" value="Ald_DH/histidinol_DH"/>
</dbReference>
<reference evidence="5" key="1">
    <citation type="submission" date="2021-10" db="EMBL/GenBank/DDBJ databases">
        <authorList>
            <person name="Piombo E."/>
        </authorList>
    </citation>
    <scope>NUCLEOTIDE SEQUENCE</scope>
</reference>
<keyword evidence="3" id="KW-0560">Oxidoreductase</keyword>
<evidence type="ECO:0000256" key="2">
    <source>
        <dbReference type="ARBA" id="ARBA00009986"/>
    </source>
</evidence>
<dbReference type="InterPro" id="IPR016162">
    <property type="entry name" value="Ald_DH_N"/>
</dbReference>
<accession>A0A9N9VTG4</accession>
<dbReference type="Gene3D" id="3.40.605.10">
    <property type="entry name" value="Aldehyde Dehydrogenase, Chain A, domain 1"/>
    <property type="match status" value="1"/>
</dbReference>
<evidence type="ECO:0000256" key="3">
    <source>
        <dbReference type="ARBA" id="ARBA00023002"/>
    </source>
</evidence>
<dbReference type="EMBL" id="CABFNQ020000736">
    <property type="protein sequence ID" value="CAH0028731.1"/>
    <property type="molecule type" value="Genomic_DNA"/>
</dbReference>
<evidence type="ECO:0000259" key="4">
    <source>
        <dbReference type="Pfam" id="PF00171"/>
    </source>
</evidence>
<comment type="similarity">
    <text evidence="2">Belongs to the aldehyde dehydrogenase family.</text>
</comment>
<gene>
    <name evidence="5" type="ORF">CRHIZ90672A_00014286</name>
</gene>
<dbReference type="SUPFAM" id="SSF53720">
    <property type="entry name" value="ALDH-like"/>
    <property type="match status" value="2"/>
</dbReference>
<evidence type="ECO:0000313" key="5">
    <source>
        <dbReference type="EMBL" id="CAH0028731.1"/>
    </source>
</evidence>
<dbReference type="Gene3D" id="3.40.309.10">
    <property type="entry name" value="Aldehyde Dehydrogenase, Chain A, domain 2"/>
    <property type="match status" value="2"/>
</dbReference>
<dbReference type="InterPro" id="IPR015590">
    <property type="entry name" value="Aldehyde_DH_dom"/>
</dbReference>
<dbReference type="PANTHER" id="PTHR43353:SF5">
    <property type="entry name" value="SUCCINATE-SEMIALDEHYDE DEHYDROGENASE, MITOCHONDRIAL"/>
    <property type="match status" value="1"/>
</dbReference>
<dbReference type="InterPro" id="IPR050740">
    <property type="entry name" value="Aldehyde_DH_Superfamily"/>
</dbReference>
<feature type="non-terminal residue" evidence="5">
    <location>
        <position position="1"/>
    </location>
</feature>
<organism evidence="5 6">
    <name type="scientific">Clonostachys rhizophaga</name>
    <dbReference type="NCBI Taxonomy" id="160324"/>
    <lineage>
        <taxon>Eukaryota</taxon>
        <taxon>Fungi</taxon>
        <taxon>Dikarya</taxon>
        <taxon>Ascomycota</taxon>
        <taxon>Pezizomycotina</taxon>
        <taxon>Sordariomycetes</taxon>
        <taxon>Hypocreomycetidae</taxon>
        <taxon>Hypocreales</taxon>
        <taxon>Bionectriaceae</taxon>
        <taxon>Clonostachys</taxon>
    </lineage>
</organism>
<dbReference type="Pfam" id="PF00171">
    <property type="entry name" value="Aldedh"/>
    <property type="match status" value="2"/>
</dbReference>